<accession>F2DI18</accession>
<dbReference type="Pfam" id="PF01764">
    <property type="entry name" value="Lipase_3"/>
    <property type="match status" value="1"/>
</dbReference>
<dbReference type="EMBL" id="AK363536">
    <property type="protein sequence ID" value="BAJ94739.1"/>
    <property type="molecule type" value="mRNA"/>
</dbReference>
<dbReference type="CDD" id="cd00882">
    <property type="entry name" value="Ras_like_GTPase"/>
    <property type="match status" value="1"/>
</dbReference>
<dbReference type="InterPro" id="IPR029058">
    <property type="entry name" value="AB_hydrolase_fold"/>
</dbReference>
<proteinExistence type="evidence at transcript level"/>
<evidence type="ECO:0000259" key="1">
    <source>
        <dbReference type="Pfam" id="PF01764"/>
    </source>
</evidence>
<dbReference type="InterPro" id="IPR027417">
    <property type="entry name" value="P-loop_NTPase"/>
</dbReference>
<dbReference type="SUPFAM" id="SSF52540">
    <property type="entry name" value="P-loop containing nucleoside triphosphate hydrolases"/>
    <property type="match status" value="1"/>
</dbReference>
<organism evidence="2">
    <name type="scientific">Hordeum vulgare subsp. vulgare</name>
    <name type="common">Domesticated barley</name>
    <dbReference type="NCBI Taxonomy" id="112509"/>
    <lineage>
        <taxon>Eukaryota</taxon>
        <taxon>Viridiplantae</taxon>
        <taxon>Streptophyta</taxon>
        <taxon>Embryophyta</taxon>
        <taxon>Tracheophyta</taxon>
        <taxon>Spermatophyta</taxon>
        <taxon>Magnoliopsida</taxon>
        <taxon>Liliopsida</taxon>
        <taxon>Poales</taxon>
        <taxon>Poaceae</taxon>
        <taxon>BOP clade</taxon>
        <taxon>Pooideae</taxon>
        <taxon>Triticodae</taxon>
        <taxon>Triticeae</taxon>
        <taxon>Hordeinae</taxon>
        <taxon>Hordeum</taxon>
    </lineage>
</organism>
<dbReference type="Gene3D" id="3.40.50.1820">
    <property type="entry name" value="alpha/beta hydrolase"/>
    <property type="match status" value="1"/>
</dbReference>
<dbReference type="InterPro" id="IPR002921">
    <property type="entry name" value="Fungal_lipase-type"/>
</dbReference>
<protein>
    <submittedName>
        <fullName evidence="2">Predicted protein</fullName>
    </submittedName>
</protein>
<feature type="domain" description="Fungal lipase-type" evidence="1">
    <location>
        <begin position="111"/>
        <end position="194"/>
    </location>
</feature>
<reference evidence="2" key="1">
    <citation type="journal article" date="2011" name="Plant Physiol.">
        <title>Comprehensive sequence analysis of 24,783 barley full-length cDNAs derived from 12 clone libraries.</title>
        <authorList>
            <person name="Matsumoto T."/>
            <person name="Tanaka T."/>
            <person name="Sakai H."/>
            <person name="Amano N."/>
            <person name="Kanamori H."/>
            <person name="Kurita K."/>
            <person name="Kikuta A."/>
            <person name="Kamiya K."/>
            <person name="Yamamoto M."/>
            <person name="Ikawa H."/>
            <person name="Fujii N."/>
            <person name="Hori K."/>
            <person name="Itoh T."/>
            <person name="Sato K."/>
        </authorList>
    </citation>
    <scope>NUCLEOTIDE SEQUENCE</scope>
    <source>
        <tissue evidence="2">Shoot and root</tissue>
    </source>
</reference>
<dbReference type="Gene3D" id="3.40.50.300">
    <property type="entry name" value="P-loop containing nucleotide triphosphate hydrolases"/>
    <property type="match status" value="1"/>
</dbReference>
<name>F2DI18_HORVV</name>
<dbReference type="SUPFAM" id="SSF53474">
    <property type="entry name" value="alpha/beta-Hydrolases"/>
    <property type="match status" value="1"/>
</dbReference>
<sequence length="1055" mass="124104">MSVIEDKILLQALIACQLVEKYESKIKNNNDINNEKDEPKIEYNHGITNIVYSKLQSNNDLINLGIKKLFSKNAICECAENKRESTIYECKELKHINKCIVHHGSIIPIGHLIEKLKEGYELVFTGYCFGAALAAFLAIRMLTDDQKSKPTLDESNRVSFIGFGCPLFVYPEFKTFIKEKHKNKFHFFRHGDDFYANFFDLNSYLSNNNKDNKDLKKYIIDTSYSIFQTTNEHEINGYFERIERYSNQSSDKYFVEFGENQEQIDVKTDYIKTQMEKLKSIKNKEKLEGYFTHFKSRLDNFSINESKDIEILNDFDLLNSENWEFHQYYPEYHEKYEFPEKKENNPNNRGVDSKSHYTVIVVDLPHESNVLLGISNSNKNWKTYFCATMGISENTSDKKVLSNRIQPGEHTDWLSFSCSKDLTAGRKLKFEIFSFYNSVSFEKSDMLTIHVPNEQEKDNDKAISVYQLAVDLLFVNALLFIYNVEKMKRREKNEKTSSSEETEKEDTFKEDSDHLIDIFHKMQRLLKREKIFTDKNKEQEIFKEMLTDYKINVDLKVDWKSGNKCRKQFKDALEKPTLKEYLFELLPIIYFLKQAQVSSFVNGDPLWTDLTSSYQKYDREVGLLAFRRAMWNYKNKIDDDLKYERACKETIEKFHKSETSSEKANSFDKILPYIGFYEKSVKRLYDEKQKEMKKIEYEKYNLKEEFLRSMVCNFEMRKTLCDNCLVGVTGLKKAGKSSFVKMFIGTDIASSIDETKEMSFYRISDKINLLLVDYPHINSNDSFYELQFVKSKFMLDYIFVVIDAQQFGKTMTKDIKDCMFKSLIGLGVRRYCIVANKFDESIEKSNNQASQIKNFVDAKREQVANFLEKIENDKKLILNKDEYKKGLQFMPTCINSKNVSKENVDLLKEAGVLFENDLKRKILDVLCEKINDKDIVDQIKEYRKDENNFPKDFENKKCNFKYQKALSKKTLTKTHSVNLTNDTSITIKEDDEENANSWKILTNILNYKLDLNDATFEIKCSRINNQPNANNQNITTFDDFFNTTCKDFEIDLIKE</sequence>
<dbReference type="AlphaFoldDB" id="F2DI18"/>
<evidence type="ECO:0000313" key="2">
    <source>
        <dbReference type="EMBL" id="BAJ94739.1"/>
    </source>
</evidence>
<dbReference type="GO" id="GO:0006629">
    <property type="term" value="P:lipid metabolic process"/>
    <property type="evidence" value="ECO:0007669"/>
    <property type="project" value="InterPro"/>
</dbReference>